<keyword evidence="3" id="KW-1185">Reference proteome</keyword>
<dbReference type="EMBL" id="JAAGOH010000008">
    <property type="protein sequence ID" value="NDY91273.1"/>
    <property type="molecule type" value="Genomic_DNA"/>
</dbReference>
<dbReference type="PROSITE" id="PS51318">
    <property type="entry name" value="TAT"/>
    <property type="match status" value="1"/>
</dbReference>
<feature type="transmembrane region" description="Helical" evidence="1">
    <location>
        <begin position="32"/>
        <end position="53"/>
    </location>
</feature>
<sequence length="527" mass="55535">MTQHRDKSLRAGVPASTFGAARRRFLARSGRFAALGAAAPLAMNLAVLGGASAQSAGDYKALICLFLYGGNDTFNTVLRTDGEHWDHYAEVRAAGGSLALLAPGTARSGASGTSPEALGGVLPLSALGSPAGQLALHPVMTGAQRLFNTDRRLAVLSNIGPLKVPTTKADLAVSTHPRPAKLYSHNDQQATWMALAPEGATLGWGGRLADRLVELNDEPMFTAITGSGNAVWLAGDQVRQYQIGSSGALRMGDPDSSDRIFNSTEVSAAMRRIARQSRSAHALELEHVAVSGRSIDAEAALRSALKPPENALFGTAPVSGSYRASDDPRLQYTNPTNGQPAYSSMAQRLQTVARLIEAHAASGIGARRQVFFVAADGGYDTHSNQGATQADNLARLDHALRYLDDTLGRLGMREQVTTFTASEFGRTFTTNGDGTDHGWGAHHLVMGGAVRGGRIFGELPTLGTRNASNNLFDNSPDQLANGALLPTTSVDQLGATLGRWWGVGNADLLEIFSSLSAFSSRNLGFMA</sequence>
<dbReference type="PANTHER" id="PTHR43737">
    <property type="entry name" value="BLL7424 PROTEIN"/>
    <property type="match status" value="1"/>
</dbReference>
<accession>A0A7C9PGG2</accession>
<dbReference type="InterPro" id="IPR010869">
    <property type="entry name" value="DUF1501"/>
</dbReference>
<evidence type="ECO:0000313" key="3">
    <source>
        <dbReference type="Proteomes" id="UP000484255"/>
    </source>
</evidence>
<dbReference type="AlphaFoldDB" id="A0A7C9PGG2"/>
<keyword evidence="1" id="KW-1133">Transmembrane helix</keyword>
<dbReference type="RefSeq" id="WP_163457125.1">
    <property type="nucleotide sequence ID" value="NZ_JAAGOH010000008.1"/>
</dbReference>
<reference evidence="2 3" key="1">
    <citation type="submission" date="2020-02" db="EMBL/GenBank/DDBJ databases">
        <title>Ideonella bacterium strain TBM-1.</title>
        <authorList>
            <person name="Chen W.-M."/>
        </authorList>
    </citation>
    <scope>NUCLEOTIDE SEQUENCE [LARGE SCALE GENOMIC DNA]</scope>
    <source>
        <strain evidence="2 3">TBM-1</strain>
    </source>
</reference>
<dbReference type="Pfam" id="PF07394">
    <property type="entry name" value="DUF1501"/>
    <property type="match status" value="1"/>
</dbReference>
<gene>
    <name evidence="2" type="ORF">G3A44_08730</name>
</gene>
<evidence type="ECO:0000313" key="2">
    <source>
        <dbReference type="EMBL" id="NDY91273.1"/>
    </source>
</evidence>
<protein>
    <submittedName>
        <fullName evidence="2">DUF1501 domain-containing protein</fullName>
    </submittedName>
</protein>
<dbReference type="Proteomes" id="UP000484255">
    <property type="component" value="Unassembled WGS sequence"/>
</dbReference>
<keyword evidence="1" id="KW-0812">Transmembrane</keyword>
<proteinExistence type="predicted"/>
<comment type="caution">
    <text evidence="2">The sequence shown here is derived from an EMBL/GenBank/DDBJ whole genome shotgun (WGS) entry which is preliminary data.</text>
</comment>
<dbReference type="InterPro" id="IPR006311">
    <property type="entry name" value="TAT_signal"/>
</dbReference>
<keyword evidence="1" id="KW-0472">Membrane</keyword>
<dbReference type="PANTHER" id="PTHR43737:SF1">
    <property type="entry name" value="DUF1501 DOMAIN-CONTAINING PROTEIN"/>
    <property type="match status" value="1"/>
</dbReference>
<evidence type="ECO:0000256" key="1">
    <source>
        <dbReference type="SAM" id="Phobius"/>
    </source>
</evidence>
<organism evidence="2 3">
    <name type="scientific">Ideonella livida</name>
    <dbReference type="NCBI Taxonomy" id="2707176"/>
    <lineage>
        <taxon>Bacteria</taxon>
        <taxon>Pseudomonadati</taxon>
        <taxon>Pseudomonadota</taxon>
        <taxon>Betaproteobacteria</taxon>
        <taxon>Burkholderiales</taxon>
        <taxon>Sphaerotilaceae</taxon>
        <taxon>Ideonella</taxon>
    </lineage>
</organism>
<name>A0A7C9PGG2_9BURK</name>